<protein>
    <submittedName>
        <fullName evidence="2">Uncharacterized protein</fullName>
    </submittedName>
</protein>
<dbReference type="EMBL" id="KV417684">
    <property type="protein sequence ID" value="KZP10219.1"/>
    <property type="molecule type" value="Genomic_DNA"/>
</dbReference>
<evidence type="ECO:0000313" key="3">
    <source>
        <dbReference type="Proteomes" id="UP000076532"/>
    </source>
</evidence>
<keyword evidence="3" id="KW-1185">Reference proteome</keyword>
<proteinExistence type="predicted"/>
<name>A0A165Z4J7_9AGAM</name>
<dbReference type="Proteomes" id="UP000076532">
    <property type="component" value="Unassembled WGS sequence"/>
</dbReference>
<organism evidence="2 3">
    <name type="scientific">Athelia psychrophila</name>
    <dbReference type="NCBI Taxonomy" id="1759441"/>
    <lineage>
        <taxon>Eukaryota</taxon>
        <taxon>Fungi</taxon>
        <taxon>Dikarya</taxon>
        <taxon>Basidiomycota</taxon>
        <taxon>Agaricomycotina</taxon>
        <taxon>Agaricomycetes</taxon>
        <taxon>Agaricomycetidae</taxon>
        <taxon>Atheliales</taxon>
        <taxon>Atheliaceae</taxon>
        <taxon>Athelia</taxon>
    </lineage>
</organism>
<feature type="region of interest" description="Disordered" evidence="1">
    <location>
        <begin position="55"/>
        <end position="90"/>
    </location>
</feature>
<feature type="compositionally biased region" description="Low complexity" evidence="1">
    <location>
        <begin position="76"/>
        <end position="85"/>
    </location>
</feature>
<evidence type="ECO:0000313" key="2">
    <source>
        <dbReference type="EMBL" id="KZP10219.1"/>
    </source>
</evidence>
<evidence type="ECO:0000256" key="1">
    <source>
        <dbReference type="SAM" id="MobiDB-lite"/>
    </source>
</evidence>
<dbReference type="AlphaFoldDB" id="A0A165Z4J7"/>
<sequence>MATFSLLRKRKAMQKYITYEVLISPIFTTRQSITTTILVQKLSIDCNHVGLNHPPITSANSDDDTAGRLSSDGRATMTPINTDTTPPTPSRKMRRIKAIAKLVLICLIRALSLL</sequence>
<reference evidence="2 3" key="1">
    <citation type="journal article" date="2016" name="Mol. Biol. Evol.">
        <title>Comparative Genomics of Early-Diverging Mushroom-Forming Fungi Provides Insights into the Origins of Lignocellulose Decay Capabilities.</title>
        <authorList>
            <person name="Nagy L.G."/>
            <person name="Riley R."/>
            <person name="Tritt A."/>
            <person name="Adam C."/>
            <person name="Daum C."/>
            <person name="Floudas D."/>
            <person name="Sun H."/>
            <person name="Yadav J.S."/>
            <person name="Pangilinan J."/>
            <person name="Larsson K.H."/>
            <person name="Matsuura K."/>
            <person name="Barry K."/>
            <person name="Labutti K."/>
            <person name="Kuo R."/>
            <person name="Ohm R.A."/>
            <person name="Bhattacharya S.S."/>
            <person name="Shirouzu T."/>
            <person name="Yoshinaga Y."/>
            <person name="Martin F.M."/>
            <person name="Grigoriev I.V."/>
            <person name="Hibbett D.S."/>
        </authorList>
    </citation>
    <scope>NUCLEOTIDE SEQUENCE [LARGE SCALE GENOMIC DNA]</scope>
    <source>
        <strain evidence="2 3">CBS 109695</strain>
    </source>
</reference>
<gene>
    <name evidence="2" type="ORF">FIBSPDRAFT_963304</name>
</gene>
<accession>A0A165Z4J7</accession>